<feature type="compositionally biased region" description="Low complexity" evidence="3">
    <location>
        <begin position="57"/>
        <end position="77"/>
    </location>
</feature>
<feature type="region of interest" description="Disordered" evidence="3">
    <location>
        <begin position="14"/>
        <end position="90"/>
    </location>
</feature>
<dbReference type="InterPro" id="IPR029058">
    <property type="entry name" value="AB_hydrolase_fold"/>
</dbReference>
<dbReference type="PANTHER" id="PTHR43037:SF1">
    <property type="entry name" value="BLL1128 PROTEIN"/>
    <property type="match status" value="1"/>
</dbReference>
<name>A0A0F9KZ91_9ZZZZ</name>
<keyword evidence="2" id="KW-0378">Hydrolase</keyword>
<dbReference type="InterPro" id="IPR050955">
    <property type="entry name" value="Plant_Biomass_Hydrol_Est"/>
</dbReference>
<dbReference type="GO" id="GO:0005576">
    <property type="term" value="C:extracellular region"/>
    <property type="evidence" value="ECO:0007669"/>
    <property type="project" value="InterPro"/>
</dbReference>
<dbReference type="Pfam" id="PF10503">
    <property type="entry name" value="Esterase_PHB"/>
    <property type="match status" value="1"/>
</dbReference>
<evidence type="ECO:0000256" key="3">
    <source>
        <dbReference type="SAM" id="MobiDB-lite"/>
    </source>
</evidence>
<gene>
    <name evidence="4" type="ORF">LCGC14_1640820</name>
</gene>
<dbReference type="EMBL" id="LAZR01013673">
    <property type="protein sequence ID" value="KKM20900.1"/>
    <property type="molecule type" value="Genomic_DNA"/>
</dbReference>
<protein>
    <recommendedName>
        <fullName evidence="5">PHB depolymerase family esterase</fullName>
    </recommendedName>
</protein>
<evidence type="ECO:0000256" key="2">
    <source>
        <dbReference type="ARBA" id="ARBA00022801"/>
    </source>
</evidence>
<dbReference type="NCBIfam" id="TIGR01840">
    <property type="entry name" value="esterase_phb"/>
    <property type="match status" value="1"/>
</dbReference>
<dbReference type="PANTHER" id="PTHR43037">
    <property type="entry name" value="UNNAMED PRODUCT-RELATED"/>
    <property type="match status" value="1"/>
</dbReference>
<accession>A0A0F9KZ91</accession>
<reference evidence="4" key="1">
    <citation type="journal article" date="2015" name="Nature">
        <title>Complex archaea that bridge the gap between prokaryotes and eukaryotes.</title>
        <authorList>
            <person name="Spang A."/>
            <person name="Saw J.H."/>
            <person name="Jorgensen S.L."/>
            <person name="Zaremba-Niedzwiedzka K."/>
            <person name="Martijn J."/>
            <person name="Lind A.E."/>
            <person name="van Eijk R."/>
            <person name="Schleper C."/>
            <person name="Guy L."/>
            <person name="Ettema T.J."/>
        </authorList>
    </citation>
    <scope>NUCLEOTIDE SEQUENCE</scope>
</reference>
<feature type="region of interest" description="Disordered" evidence="3">
    <location>
        <begin position="323"/>
        <end position="344"/>
    </location>
</feature>
<evidence type="ECO:0000313" key="4">
    <source>
        <dbReference type="EMBL" id="KKM20900.1"/>
    </source>
</evidence>
<evidence type="ECO:0000256" key="1">
    <source>
        <dbReference type="ARBA" id="ARBA00022729"/>
    </source>
</evidence>
<sequence>MSFMKSDTLRRAMARLRPGALPGSGGAGNQTDAAEYVRQTLARHGLAGDAAPRDGADPAGASSAARRSQSGQSQSGQSQGGAQAGSFGPLSDLMSGSLSNMLSGAMSGLMPDGQGSDAGLATHTEPAGARDYLLHVPESLNDAPPEGLVLMLHGCTQTPRDFAAGTAMNALADQHRLIVVYPAQARGANAQSCWNWFSRGDQQRDRGEPSILAGMVRAVAAEHDVPEGRIYVAGLSAGAAMAVILGETYPEVFAAVGAHSGLPYAAARDVPQAFAAMRGELGARKSDTARPVPTIVFHGSADGTVAPSNGARIHTDALGAAPGAQLQTETSGTSGGRSFRRTSTTDDTGAVLAEYWQIEGLGHAWSGGDRAGTYTDAAGPDASAEMIRFFQSVTAKA</sequence>
<dbReference type="GO" id="GO:0016787">
    <property type="term" value="F:hydrolase activity"/>
    <property type="evidence" value="ECO:0007669"/>
    <property type="project" value="UniProtKB-KW"/>
</dbReference>
<dbReference type="InterPro" id="IPR010126">
    <property type="entry name" value="Esterase_phb"/>
</dbReference>
<comment type="caution">
    <text evidence="4">The sequence shown here is derived from an EMBL/GenBank/DDBJ whole genome shotgun (WGS) entry which is preliminary data.</text>
</comment>
<keyword evidence="1" id="KW-0732">Signal</keyword>
<proteinExistence type="predicted"/>
<dbReference type="Gene3D" id="3.40.50.1820">
    <property type="entry name" value="alpha/beta hydrolase"/>
    <property type="match status" value="1"/>
</dbReference>
<evidence type="ECO:0008006" key="5">
    <source>
        <dbReference type="Google" id="ProtNLM"/>
    </source>
</evidence>
<dbReference type="SUPFAM" id="SSF53474">
    <property type="entry name" value="alpha/beta-Hydrolases"/>
    <property type="match status" value="1"/>
</dbReference>
<organism evidence="4">
    <name type="scientific">marine sediment metagenome</name>
    <dbReference type="NCBI Taxonomy" id="412755"/>
    <lineage>
        <taxon>unclassified sequences</taxon>
        <taxon>metagenomes</taxon>
        <taxon>ecological metagenomes</taxon>
    </lineage>
</organism>
<dbReference type="AlphaFoldDB" id="A0A0F9KZ91"/>